<sequence>TPPPNPIHPLSLSLYPLDSLKGLEISLPNHAQDIQLYGPGPSWLGTNDADFRDV</sequence>
<name>A0AAI9TNR2_PENTH</name>
<reference evidence="1" key="1">
    <citation type="submission" date="2015-06" db="EMBL/GenBank/DDBJ databases">
        <authorList>
            <person name="Nguyen H."/>
        </authorList>
    </citation>
    <scope>NUCLEOTIDE SEQUENCE</scope>
    <source>
        <strain evidence="1">DAOM 180753</strain>
    </source>
</reference>
<reference evidence="1" key="2">
    <citation type="journal article" date="2016" name="Fungal Biol.">
        <title>Ochratoxin A production by Penicillium thymicola.</title>
        <authorList>
            <person name="Nguyen H.D.T."/>
            <person name="McMullin D.R."/>
            <person name="Ponomareva E."/>
            <person name="Riley R."/>
            <person name="Pomraning K.R."/>
            <person name="Baker S.E."/>
            <person name="Seifert K.A."/>
        </authorList>
    </citation>
    <scope>NUCLEOTIDE SEQUENCE</scope>
    <source>
        <strain evidence="1">DAOM 180753</strain>
    </source>
</reference>
<comment type="caution">
    <text evidence="1">The sequence shown here is derived from an EMBL/GenBank/DDBJ whole genome shotgun (WGS) entry which is preliminary data.</text>
</comment>
<gene>
    <name evidence="1" type="ORF">VN97_g3190</name>
</gene>
<protein>
    <submittedName>
        <fullName evidence="1">Uncharacterized protein</fullName>
    </submittedName>
</protein>
<dbReference type="EMBL" id="LACB01000067">
    <property type="protein sequence ID" value="KAJ9490068.1"/>
    <property type="molecule type" value="Genomic_DNA"/>
</dbReference>
<feature type="non-terminal residue" evidence="1">
    <location>
        <position position="1"/>
    </location>
</feature>
<dbReference type="Proteomes" id="UP001227192">
    <property type="component" value="Unassembled WGS sequence"/>
</dbReference>
<evidence type="ECO:0000313" key="2">
    <source>
        <dbReference type="Proteomes" id="UP001227192"/>
    </source>
</evidence>
<accession>A0AAI9TNR2</accession>
<keyword evidence="2" id="KW-1185">Reference proteome</keyword>
<proteinExistence type="predicted"/>
<dbReference type="AlphaFoldDB" id="A0AAI9TNR2"/>
<organism evidence="1 2">
    <name type="scientific">Penicillium thymicola</name>
    <dbReference type="NCBI Taxonomy" id="293382"/>
    <lineage>
        <taxon>Eukaryota</taxon>
        <taxon>Fungi</taxon>
        <taxon>Dikarya</taxon>
        <taxon>Ascomycota</taxon>
        <taxon>Pezizomycotina</taxon>
        <taxon>Eurotiomycetes</taxon>
        <taxon>Eurotiomycetidae</taxon>
        <taxon>Eurotiales</taxon>
        <taxon>Aspergillaceae</taxon>
        <taxon>Penicillium</taxon>
    </lineage>
</organism>
<evidence type="ECO:0000313" key="1">
    <source>
        <dbReference type="EMBL" id="KAJ9490068.1"/>
    </source>
</evidence>